<organism evidence="2 3">
    <name type="scientific">Paramuricea clavata</name>
    <name type="common">Red gorgonian</name>
    <name type="synonym">Violescent sea-whip</name>
    <dbReference type="NCBI Taxonomy" id="317549"/>
    <lineage>
        <taxon>Eukaryota</taxon>
        <taxon>Metazoa</taxon>
        <taxon>Cnidaria</taxon>
        <taxon>Anthozoa</taxon>
        <taxon>Octocorallia</taxon>
        <taxon>Malacalcyonacea</taxon>
        <taxon>Plexauridae</taxon>
        <taxon>Paramuricea</taxon>
    </lineage>
</organism>
<dbReference type="PANTHER" id="PTHR13627:SF32">
    <property type="entry name" value="AGAP006029-PA"/>
    <property type="match status" value="1"/>
</dbReference>
<dbReference type="OrthoDB" id="444255at2759"/>
<dbReference type="PANTHER" id="PTHR13627">
    <property type="entry name" value="FUKUTIN RELATED PROTEIN"/>
    <property type="match status" value="1"/>
</dbReference>
<dbReference type="Proteomes" id="UP001152795">
    <property type="component" value="Unassembled WGS sequence"/>
</dbReference>
<evidence type="ECO:0000313" key="3">
    <source>
        <dbReference type="Proteomes" id="UP001152795"/>
    </source>
</evidence>
<reference evidence="2" key="1">
    <citation type="submission" date="2020-04" db="EMBL/GenBank/DDBJ databases">
        <authorList>
            <person name="Alioto T."/>
            <person name="Alioto T."/>
            <person name="Gomez Garrido J."/>
        </authorList>
    </citation>
    <scope>NUCLEOTIDE SEQUENCE</scope>
    <source>
        <strain evidence="2">A484AB</strain>
    </source>
</reference>
<evidence type="ECO:0000313" key="2">
    <source>
        <dbReference type="EMBL" id="CAB3977030.1"/>
    </source>
</evidence>
<keyword evidence="3" id="KW-1185">Reference proteome</keyword>
<dbReference type="InterPro" id="IPR007074">
    <property type="entry name" value="LicD/FKTN/FKRP_NTP_transf"/>
</dbReference>
<dbReference type="AlphaFoldDB" id="A0A6S7FQN0"/>
<proteinExistence type="predicted"/>
<name>A0A6S7FQN0_PARCT</name>
<accession>A0A6S7FQN0</accession>
<feature type="domain" description="LicD/FKTN/FKRP nucleotidyltransferase" evidence="1">
    <location>
        <begin position="78"/>
        <end position="113"/>
    </location>
</feature>
<dbReference type="Pfam" id="PF04991">
    <property type="entry name" value="LicD"/>
    <property type="match status" value="1"/>
</dbReference>
<protein>
    <recommendedName>
        <fullName evidence="1">LicD/FKTN/FKRP nucleotidyltransferase domain-containing protein</fullName>
    </recommendedName>
</protein>
<comment type="caution">
    <text evidence="2">The sequence shown here is derived from an EMBL/GenBank/DDBJ whole genome shotgun (WGS) entry which is preliminary data.</text>
</comment>
<sequence>MFRRVLVTIFNVNNKTSFCRRLCIAAIIFICISIYTTININPDIIKCDISHEIPCYRTPEHLRRLVKFAEDVTMVMDKLNMTSFLLYGSLWGVYRFHGPLPWDHDIDLGVIGDDNFYAMKDTLVEELVNIGFYVRDDWSTSSYKVLPANQTGHLGIFIFIDYYGTMKRPGLEPWLFSLHYRIYHSFPAWMAETPLPKAKFAGYNAWVPRGGREILKHLYPFTWRDVDLPVTCEGNGTTLQDLKTFMDEKVNIDPP</sequence>
<dbReference type="InterPro" id="IPR052613">
    <property type="entry name" value="LicD_transferase"/>
</dbReference>
<gene>
    <name evidence="2" type="ORF">PACLA_8A056157</name>
</gene>
<dbReference type="GO" id="GO:0009100">
    <property type="term" value="P:glycoprotein metabolic process"/>
    <property type="evidence" value="ECO:0007669"/>
    <property type="project" value="UniProtKB-ARBA"/>
</dbReference>
<evidence type="ECO:0000259" key="1">
    <source>
        <dbReference type="Pfam" id="PF04991"/>
    </source>
</evidence>
<dbReference type="EMBL" id="CACRXK020000026">
    <property type="protein sequence ID" value="CAB3977030.1"/>
    <property type="molecule type" value="Genomic_DNA"/>
</dbReference>